<gene>
    <name evidence="1" type="ORF">UFOVP449_256</name>
</gene>
<accession>A0A6J5MAK6</accession>
<sequence>MIKLKLVNPVGDIIKDIELSEWTDIESFKSSFRFILESSDGSIFDYSSKEWMELPSHYQSHPVIKAPLSN</sequence>
<protein>
    <submittedName>
        <fullName evidence="1">Uncharacterized protein</fullName>
    </submittedName>
</protein>
<reference evidence="1" key="1">
    <citation type="submission" date="2020-04" db="EMBL/GenBank/DDBJ databases">
        <authorList>
            <person name="Chiriac C."/>
            <person name="Salcher M."/>
            <person name="Ghai R."/>
            <person name="Kavagutti S V."/>
        </authorList>
    </citation>
    <scope>NUCLEOTIDE SEQUENCE</scope>
</reference>
<proteinExistence type="predicted"/>
<dbReference type="EMBL" id="LR796420">
    <property type="protein sequence ID" value="CAB4143708.1"/>
    <property type="molecule type" value="Genomic_DNA"/>
</dbReference>
<evidence type="ECO:0000313" key="1">
    <source>
        <dbReference type="EMBL" id="CAB4143708.1"/>
    </source>
</evidence>
<name>A0A6J5MAK6_9CAUD</name>
<organism evidence="1">
    <name type="scientific">uncultured Caudovirales phage</name>
    <dbReference type="NCBI Taxonomy" id="2100421"/>
    <lineage>
        <taxon>Viruses</taxon>
        <taxon>Duplodnaviria</taxon>
        <taxon>Heunggongvirae</taxon>
        <taxon>Uroviricota</taxon>
        <taxon>Caudoviricetes</taxon>
        <taxon>Peduoviridae</taxon>
        <taxon>Maltschvirus</taxon>
        <taxon>Maltschvirus maltsch</taxon>
    </lineage>
</organism>